<dbReference type="EnsemblPlants" id="AVESA.00010b.r2.7CG0691270.1">
    <property type="protein sequence ID" value="AVESA.00010b.r2.7CG0691270.1.CDS.1"/>
    <property type="gene ID" value="AVESA.00010b.r2.7CG0691270"/>
</dbReference>
<accession>A0ACD6A6T9</accession>
<evidence type="ECO:0000313" key="2">
    <source>
        <dbReference type="Proteomes" id="UP001732700"/>
    </source>
</evidence>
<organism evidence="1 2">
    <name type="scientific">Avena sativa</name>
    <name type="common">Oat</name>
    <dbReference type="NCBI Taxonomy" id="4498"/>
    <lineage>
        <taxon>Eukaryota</taxon>
        <taxon>Viridiplantae</taxon>
        <taxon>Streptophyta</taxon>
        <taxon>Embryophyta</taxon>
        <taxon>Tracheophyta</taxon>
        <taxon>Spermatophyta</taxon>
        <taxon>Magnoliopsida</taxon>
        <taxon>Liliopsida</taxon>
        <taxon>Poales</taxon>
        <taxon>Poaceae</taxon>
        <taxon>BOP clade</taxon>
        <taxon>Pooideae</taxon>
        <taxon>Poodae</taxon>
        <taxon>Poeae</taxon>
        <taxon>Poeae Chloroplast Group 1 (Aveneae type)</taxon>
        <taxon>Aveninae</taxon>
        <taxon>Avena</taxon>
    </lineage>
</organism>
<reference evidence="1" key="2">
    <citation type="submission" date="2025-09" db="UniProtKB">
        <authorList>
            <consortium name="EnsemblPlants"/>
        </authorList>
    </citation>
    <scope>IDENTIFICATION</scope>
</reference>
<reference evidence="1" key="1">
    <citation type="submission" date="2021-05" db="EMBL/GenBank/DDBJ databases">
        <authorList>
            <person name="Scholz U."/>
            <person name="Mascher M."/>
            <person name="Fiebig A."/>
        </authorList>
    </citation>
    <scope>NUCLEOTIDE SEQUENCE [LARGE SCALE GENOMIC DNA]</scope>
</reference>
<name>A0ACD6A6T9_AVESA</name>
<dbReference type="Proteomes" id="UP001732700">
    <property type="component" value="Chromosome 7C"/>
</dbReference>
<sequence length="477" mass="50246">MASSLTTVEHHSPWVHERIPISAASMADDGPAPAAAVPVPVPGGGASATILDSVGEDITRIVGPVSACMFIVVLLVSILSSPSSTSPLTAVLAPSTAGGGGAGESGDDLTSALITAVTFVVFVTAATFLMALLFYFRCTPCLRAYMGFSAISVLLTLGGQICLLLISRLRLPLDVVSCAVLLPNAVAALALAAISPASVPIALHQAALVAIAVLTAFWFTLLPEWTTWALLIAMAVYDLGAVLIPGGPLRVLLELAMERNEEIPALIYEARPVDPRHGQNWRLWSERRQPGGNLDPSSTVEVIGEVMGRRSNSADLSTRAGNPSLREFLVPDLSSGSANAQTGELLAAVPETRVDVAALRVPLIQPLPVRTREVDDDEDDGDGIGLGSSGAIKLGLGDFIFYSVLVGRAAMYDYMTVYACYLAIIAGLGITLLLLAFFRKALPALPVSITLGVLFYVLTRTLLENFVMQCSTNFLMF</sequence>
<evidence type="ECO:0000313" key="1">
    <source>
        <dbReference type="EnsemblPlants" id="AVESA.00010b.r2.7CG0691270.1.CDS.1"/>
    </source>
</evidence>
<keyword evidence="2" id="KW-1185">Reference proteome</keyword>
<protein>
    <submittedName>
        <fullName evidence="1">Uncharacterized protein</fullName>
    </submittedName>
</protein>
<proteinExistence type="predicted"/>